<dbReference type="Proteomes" id="UP000887116">
    <property type="component" value="Unassembled WGS sequence"/>
</dbReference>
<evidence type="ECO:0000313" key="3">
    <source>
        <dbReference type="Proteomes" id="UP000887116"/>
    </source>
</evidence>
<accession>A0A8X6HC35</accession>
<dbReference type="AlphaFoldDB" id="A0A8X6HC35"/>
<comment type="caution">
    <text evidence="2">The sequence shown here is derived from an EMBL/GenBank/DDBJ whole genome shotgun (WGS) entry which is preliminary data.</text>
</comment>
<dbReference type="EMBL" id="BMAO01037845">
    <property type="protein sequence ID" value="GFR20623.1"/>
    <property type="molecule type" value="Genomic_DNA"/>
</dbReference>
<evidence type="ECO:0000256" key="1">
    <source>
        <dbReference type="SAM" id="MobiDB-lite"/>
    </source>
</evidence>
<keyword evidence="3" id="KW-1185">Reference proteome</keyword>
<organism evidence="2 3">
    <name type="scientific">Trichonephila clavata</name>
    <name type="common">Joro spider</name>
    <name type="synonym">Nephila clavata</name>
    <dbReference type="NCBI Taxonomy" id="2740835"/>
    <lineage>
        <taxon>Eukaryota</taxon>
        <taxon>Metazoa</taxon>
        <taxon>Ecdysozoa</taxon>
        <taxon>Arthropoda</taxon>
        <taxon>Chelicerata</taxon>
        <taxon>Arachnida</taxon>
        <taxon>Araneae</taxon>
        <taxon>Araneomorphae</taxon>
        <taxon>Entelegynae</taxon>
        <taxon>Araneoidea</taxon>
        <taxon>Nephilidae</taxon>
        <taxon>Trichonephila</taxon>
    </lineage>
</organism>
<proteinExistence type="predicted"/>
<sequence>MSSFAGSIEKSEQGRPRSPTANEGRYLVLSKRQHKTPPKTILEPCNRSGIDFYRDISTASRLVWRHIVRL</sequence>
<name>A0A8X6HC35_TRICU</name>
<feature type="region of interest" description="Disordered" evidence="1">
    <location>
        <begin position="1"/>
        <end position="42"/>
    </location>
</feature>
<protein>
    <submittedName>
        <fullName evidence="2">Uncharacterized protein</fullName>
    </submittedName>
</protein>
<gene>
    <name evidence="2" type="ORF">TNCT_584371</name>
</gene>
<reference evidence="2" key="1">
    <citation type="submission" date="2020-07" db="EMBL/GenBank/DDBJ databases">
        <title>Multicomponent nature underlies the extraordinary mechanical properties of spider dragline silk.</title>
        <authorList>
            <person name="Kono N."/>
            <person name="Nakamura H."/>
            <person name="Mori M."/>
            <person name="Yoshida Y."/>
            <person name="Ohtoshi R."/>
            <person name="Malay A.D."/>
            <person name="Moran D.A.P."/>
            <person name="Tomita M."/>
            <person name="Numata K."/>
            <person name="Arakawa K."/>
        </authorList>
    </citation>
    <scope>NUCLEOTIDE SEQUENCE</scope>
</reference>
<evidence type="ECO:0000313" key="2">
    <source>
        <dbReference type="EMBL" id="GFR20623.1"/>
    </source>
</evidence>